<reference evidence="1" key="1">
    <citation type="submission" date="2020-05" db="EMBL/GenBank/DDBJ databases">
        <title>Large-scale comparative analyses of tick genomes elucidate their genetic diversity and vector capacities.</title>
        <authorList>
            <person name="Jia N."/>
            <person name="Wang J."/>
            <person name="Shi W."/>
            <person name="Du L."/>
            <person name="Sun Y."/>
            <person name="Zhan W."/>
            <person name="Jiang J."/>
            <person name="Wang Q."/>
            <person name="Zhang B."/>
            <person name="Ji P."/>
            <person name="Sakyi L.B."/>
            <person name="Cui X."/>
            <person name="Yuan T."/>
            <person name="Jiang B."/>
            <person name="Yang W."/>
            <person name="Lam T.T.-Y."/>
            <person name="Chang Q."/>
            <person name="Ding S."/>
            <person name="Wang X."/>
            <person name="Zhu J."/>
            <person name="Ruan X."/>
            <person name="Zhao L."/>
            <person name="Wei J."/>
            <person name="Que T."/>
            <person name="Du C."/>
            <person name="Cheng J."/>
            <person name="Dai P."/>
            <person name="Han X."/>
            <person name="Huang E."/>
            <person name="Gao Y."/>
            <person name="Liu J."/>
            <person name="Shao H."/>
            <person name="Ye R."/>
            <person name="Li L."/>
            <person name="Wei W."/>
            <person name="Wang X."/>
            <person name="Wang C."/>
            <person name="Yang T."/>
            <person name="Huo Q."/>
            <person name="Li W."/>
            <person name="Guo W."/>
            <person name="Chen H."/>
            <person name="Zhou L."/>
            <person name="Ni X."/>
            <person name="Tian J."/>
            <person name="Zhou Y."/>
            <person name="Sheng Y."/>
            <person name="Liu T."/>
            <person name="Pan Y."/>
            <person name="Xia L."/>
            <person name="Li J."/>
            <person name="Zhao F."/>
            <person name="Cao W."/>
        </authorList>
    </citation>
    <scope>NUCLEOTIDE SEQUENCE</scope>
    <source>
        <strain evidence="1">Hyas-2018</strain>
    </source>
</reference>
<protein>
    <submittedName>
        <fullName evidence="1">Uncharacterized protein</fullName>
    </submittedName>
</protein>
<evidence type="ECO:0000313" key="1">
    <source>
        <dbReference type="EMBL" id="KAH6946703.1"/>
    </source>
</evidence>
<organism evidence="1 2">
    <name type="scientific">Hyalomma asiaticum</name>
    <name type="common">Tick</name>
    <dbReference type="NCBI Taxonomy" id="266040"/>
    <lineage>
        <taxon>Eukaryota</taxon>
        <taxon>Metazoa</taxon>
        <taxon>Ecdysozoa</taxon>
        <taxon>Arthropoda</taxon>
        <taxon>Chelicerata</taxon>
        <taxon>Arachnida</taxon>
        <taxon>Acari</taxon>
        <taxon>Parasitiformes</taxon>
        <taxon>Ixodida</taxon>
        <taxon>Ixodoidea</taxon>
        <taxon>Ixodidae</taxon>
        <taxon>Hyalomminae</taxon>
        <taxon>Hyalomma</taxon>
    </lineage>
</organism>
<comment type="caution">
    <text evidence="1">The sequence shown here is derived from an EMBL/GenBank/DDBJ whole genome shotgun (WGS) entry which is preliminary data.</text>
</comment>
<dbReference type="Proteomes" id="UP000821845">
    <property type="component" value="Chromosome 1"/>
</dbReference>
<dbReference type="EMBL" id="CM023481">
    <property type="protein sequence ID" value="KAH6946703.1"/>
    <property type="molecule type" value="Genomic_DNA"/>
</dbReference>
<evidence type="ECO:0000313" key="2">
    <source>
        <dbReference type="Proteomes" id="UP000821845"/>
    </source>
</evidence>
<keyword evidence="2" id="KW-1185">Reference proteome</keyword>
<accession>A0ACB7TIB6</accession>
<sequence>MDQNMVCIDCPASRTNNIAGNATVRVSNTSCVRWCGFTVALVACSPGQMVPAFVVFEEMSSKIPSKALFSLRIPAIQCHCKPKE</sequence>
<name>A0ACB7TIB6_HYAAI</name>
<gene>
    <name evidence="1" type="ORF">HPB50_014617</name>
</gene>
<proteinExistence type="predicted"/>